<proteinExistence type="predicted"/>
<evidence type="ECO:0000313" key="1">
    <source>
        <dbReference type="EMBL" id="EFP04918.1"/>
    </source>
</evidence>
<evidence type="ECO:0000313" key="2">
    <source>
        <dbReference type="Proteomes" id="UP000008281"/>
    </source>
</evidence>
<protein>
    <recommendedName>
        <fullName evidence="3">F-box associated domain-containing protein</fullName>
    </recommendedName>
</protein>
<dbReference type="Proteomes" id="UP000008281">
    <property type="component" value="Unassembled WGS sequence"/>
</dbReference>
<keyword evidence="2" id="KW-1185">Reference proteome</keyword>
<name>E3NLJ2_CAERE</name>
<reference evidence="1" key="1">
    <citation type="submission" date="2007-07" db="EMBL/GenBank/DDBJ databases">
        <title>PCAP assembly of the Caenorhabditis remanei genome.</title>
        <authorList>
            <consortium name="The Caenorhabditis remanei Sequencing Consortium"/>
            <person name="Wilson R.K."/>
        </authorList>
    </citation>
    <scope>NUCLEOTIDE SEQUENCE [LARGE SCALE GENOMIC DNA]</scope>
    <source>
        <strain evidence="1">PB4641</strain>
    </source>
</reference>
<accession>E3NLJ2</accession>
<dbReference type="OrthoDB" id="5898066at2759"/>
<organism evidence="2">
    <name type="scientific">Caenorhabditis remanei</name>
    <name type="common">Caenorhabditis vulgaris</name>
    <dbReference type="NCBI Taxonomy" id="31234"/>
    <lineage>
        <taxon>Eukaryota</taxon>
        <taxon>Metazoa</taxon>
        <taxon>Ecdysozoa</taxon>
        <taxon>Nematoda</taxon>
        <taxon>Chromadorea</taxon>
        <taxon>Rhabditida</taxon>
        <taxon>Rhabditina</taxon>
        <taxon>Rhabditomorpha</taxon>
        <taxon>Rhabditoidea</taxon>
        <taxon>Rhabditidae</taxon>
        <taxon>Peloderinae</taxon>
        <taxon>Caenorhabditis</taxon>
    </lineage>
</organism>
<dbReference type="PANTHER" id="PTHR22899">
    <property type="entry name" value="CYCLIN-RELATED F-BOX FAMILY"/>
    <property type="match status" value="1"/>
</dbReference>
<dbReference type="InParanoid" id="E3NLJ2"/>
<dbReference type="AlphaFoldDB" id="E3NLJ2"/>
<evidence type="ECO:0008006" key="3">
    <source>
        <dbReference type="Google" id="ProtNLM"/>
    </source>
</evidence>
<dbReference type="EMBL" id="DS268901">
    <property type="protein sequence ID" value="EFP04918.1"/>
    <property type="molecule type" value="Genomic_DNA"/>
</dbReference>
<dbReference type="InterPro" id="IPR053222">
    <property type="entry name" value="Zygotic_Embryogenesis-Asso"/>
</dbReference>
<dbReference type="HOGENOM" id="CLU_1290029_0_0_1"/>
<sequence>MTFGEHIKVSILYSAANIQWVWCFYPYQYNREADGNEDVPRVDQTVANFMPGKVEASSSHTDLEKFVAFTNPGLSIRQWLTHLHYIFSHPTLEDLFIVETRRTYDMEGIKETIEGFNLKTLAFCPNCSETFAQLAIRNFPFVARNRTHAILKGLNYQEMPSGYVRYFKLLTIEGWECDLKLKAGYDIRRKDGTVGTISFHRSDEGYDFHYAVWD</sequence>
<dbReference type="PANTHER" id="PTHR22899:SF0">
    <property type="entry name" value="F-BOX ASSOCIATED DOMAIN-CONTAINING PROTEIN-RELATED"/>
    <property type="match status" value="1"/>
</dbReference>
<gene>
    <name evidence="1" type="ORF">CRE_07093</name>
</gene>